<evidence type="ECO:0000313" key="2">
    <source>
        <dbReference type="Proteomes" id="UP000007306"/>
    </source>
</evidence>
<keyword evidence="2" id="KW-1185">Reference proteome</keyword>
<name>I1PG65_ORYGL</name>
<dbReference type="Proteomes" id="UP000007306">
    <property type="component" value="Chromosome 3"/>
</dbReference>
<reference evidence="1 2" key="2">
    <citation type="submission" date="2018-04" db="EMBL/GenBank/DDBJ databases">
        <title>OglaRS2 (Oryza glaberrima Reference Sequence Version 2).</title>
        <authorList>
            <person name="Zhang J."/>
            <person name="Kudrna D."/>
            <person name="Lee S."/>
            <person name="Talag J."/>
            <person name="Rajasekar S."/>
            <person name="Wing R.A."/>
        </authorList>
    </citation>
    <scope>NUCLEOTIDE SEQUENCE [LARGE SCALE GENOMIC DNA]</scope>
    <source>
        <strain evidence="1 2">cv. IRGC 96717</strain>
    </source>
</reference>
<protein>
    <submittedName>
        <fullName evidence="1">Uncharacterized protein</fullName>
    </submittedName>
</protein>
<proteinExistence type="predicted"/>
<dbReference type="EnsemblPlants" id="ORGLA03G0336100.1">
    <property type="protein sequence ID" value="ORGLA03G0336100.1"/>
    <property type="gene ID" value="ORGLA03G0336100"/>
</dbReference>
<organism evidence="1 2">
    <name type="scientific">Oryza glaberrima</name>
    <name type="common">African rice</name>
    <dbReference type="NCBI Taxonomy" id="4538"/>
    <lineage>
        <taxon>Eukaryota</taxon>
        <taxon>Viridiplantae</taxon>
        <taxon>Streptophyta</taxon>
        <taxon>Embryophyta</taxon>
        <taxon>Tracheophyta</taxon>
        <taxon>Spermatophyta</taxon>
        <taxon>Magnoliopsida</taxon>
        <taxon>Liliopsida</taxon>
        <taxon>Poales</taxon>
        <taxon>Poaceae</taxon>
        <taxon>BOP clade</taxon>
        <taxon>Oryzoideae</taxon>
        <taxon>Oryzeae</taxon>
        <taxon>Oryzinae</taxon>
        <taxon>Oryza</taxon>
    </lineage>
</organism>
<evidence type="ECO:0000313" key="1">
    <source>
        <dbReference type="EnsemblPlants" id="ORGLA03G0336100.1"/>
    </source>
</evidence>
<dbReference type="Gramene" id="ORGLA03G0336100.1">
    <property type="protein sequence ID" value="ORGLA03G0336100.1"/>
    <property type="gene ID" value="ORGLA03G0336100"/>
</dbReference>
<accession>I1PG65</accession>
<dbReference type="AlphaFoldDB" id="I1PG65"/>
<sequence length="58" mass="6954">MATFRPGNDVETIFRSAAVNSEIWIVMQEFFNMCPRHRNNLRRILKRKLLSGGWLFRE</sequence>
<reference evidence="1" key="1">
    <citation type="submission" date="2015-06" db="UniProtKB">
        <authorList>
            <consortium name="EnsemblPlants"/>
        </authorList>
    </citation>
    <scope>IDENTIFICATION</scope>
</reference>
<dbReference type="HOGENOM" id="CLU_2982307_0_0_1"/>